<dbReference type="InterPro" id="IPR052018">
    <property type="entry name" value="PHP_domain"/>
</dbReference>
<feature type="domain" description="Polymerase/histidinol phosphatase N-terminal" evidence="1">
    <location>
        <begin position="5"/>
        <end position="70"/>
    </location>
</feature>
<reference evidence="2 3" key="1">
    <citation type="submission" date="2021-03" db="EMBL/GenBank/DDBJ databases">
        <title>Geobacter metallireducens gen. nov. sp. nov., a microorganism capable of coupling the complete oxidation of organic compounds to the reduction of iron and other metals.</title>
        <authorList>
            <person name="Li Y."/>
        </authorList>
    </citation>
    <scope>NUCLEOTIDE SEQUENCE [LARGE SCALE GENOMIC DNA]</scope>
    <source>
        <strain evidence="2 3">Jerry-YX</strain>
    </source>
</reference>
<gene>
    <name evidence="2" type="ORF">JZM60_13030</name>
</gene>
<dbReference type="RefSeq" id="WP_207162870.1">
    <property type="nucleotide sequence ID" value="NZ_CP071382.1"/>
</dbReference>
<protein>
    <submittedName>
        <fullName evidence="2">PHP domain-containing protein</fullName>
    </submittedName>
</protein>
<dbReference type="Proteomes" id="UP000663651">
    <property type="component" value="Chromosome"/>
</dbReference>
<dbReference type="Gene3D" id="1.10.150.650">
    <property type="match status" value="1"/>
</dbReference>
<dbReference type="InterPro" id="IPR016195">
    <property type="entry name" value="Pol/histidinol_Pase-like"/>
</dbReference>
<keyword evidence="3" id="KW-1185">Reference proteome</keyword>
<sequence length="293" mass="32072">MMKTIDLHVHTNHSDGLHSPAEIVRMAVEQGLAAIAIADHDTVNGLDEAIAVGAELGIEVIPAVELSAELGRYRDMHILGYHFDYRDAGLGQMLAEFRLNRDNRGRAIVEKINRRLLDGRKDPISYDEVIGLAGGAVGRPHIGRALLEHGYARDMEDAFRRYLIPCDVPKRYIPAADAISEIRRTGGVSVLAHPLTINTDRRELKKIISELADLGLDGVEVFNNMCFQDDMIFFESLCGELGLLMTGGSDFHGFENDVEIGTGRGGLAVAYRLAEAIKTLAGSRKAASQDKLP</sequence>
<dbReference type="InterPro" id="IPR004013">
    <property type="entry name" value="PHP_dom"/>
</dbReference>
<dbReference type="Pfam" id="PF02811">
    <property type="entry name" value="PHP"/>
    <property type="match status" value="1"/>
</dbReference>
<dbReference type="Gene3D" id="3.20.20.140">
    <property type="entry name" value="Metal-dependent hydrolases"/>
    <property type="match status" value="1"/>
</dbReference>
<evidence type="ECO:0000313" key="3">
    <source>
        <dbReference type="Proteomes" id="UP000663651"/>
    </source>
</evidence>
<dbReference type="SMART" id="SM00481">
    <property type="entry name" value="POLIIIAc"/>
    <property type="match status" value="1"/>
</dbReference>
<dbReference type="PANTHER" id="PTHR42924:SF3">
    <property type="entry name" value="POLYMERASE_HISTIDINOL PHOSPHATASE N-TERMINAL DOMAIN-CONTAINING PROTEIN"/>
    <property type="match status" value="1"/>
</dbReference>
<dbReference type="PANTHER" id="PTHR42924">
    <property type="entry name" value="EXONUCLEASE"/>
    <property type="match status" value="1"/>
</dbReference>
<dbReference type="InterPro" id="IPR003141">
    <property type="entry name" value="Pol/His_phosphatase_N"/>
</dbReference>
<dbReference type="CDD" id="cd07438">
    <property type="entry name" value="PHP_HisPPase_AMP"/>
    <property type="match status" value="1"/>
</dbReference>
<dbReference type="EMBL" id="CP071382">
    <property type="protein sequence ID" value="QSV45064.1"/>
    <property type="molecule type" value="Genomic_DNA"/>
</dbReference>
<name>A0ABX7Q157_9BACT</name>
<proteinExistence type="predicted"/>
<dbReference type="SUPFAM" id="SSF89550">
    <property type="entry name" value="PHP domain-like"/>
    <property type="match status" value="1"/>
</dbReference>
<accession>A0ABX7Q157</accession>
<evidence type="ECO:0000313" key="2">
    <source>
        <dbReference type="EMBL" id="QSV45064.1"/>
    </source>
</evidence>
<organism evidence="2 3">
    <name type="scientific">Geobacter benzoatilyticus</name>
    <dbReference type="NCBI Taxonomy" id="2815309"/>
    <lineage>
        <taxon>Bacteria</taxon>
        <taxon>Pseudomonadati</taxon>
        <taxon>Thermodesulfobacteriota</taxon>
        <taxon>Desulfuromonadia</taxon>
        <taxon>Geobacterales</taxon>
        <taxon>Geobacteraceae</taxon>
        <taxon>Geobacter</taxon>
    </lineage>
</organism>
<evidence type="ECO:0000259" key="1">
    <source>
        <dbReference type="SMART" id="SM00481"/>
    </source>
</evidence>